<evidence type="ECO:0000313" key="2">
    <source>
        <dbReference type="Proteomes" id="UP000272942"/>
    </source>
</evidence>
<dbReference type="AlphaFoldDB" id="A0A183BH55"/>
<reference evidence="1 2" key="2">
    <citation type="submission" date="2018-11" db="EMBL/GenBank/DDBJ databases">
        <authorList>
            <consortium name="Pathogen Informatics"/>
        </authorList>
    </citation>
    <scope>NUCLEOTIDE SEQUENCE [LARGE SCALE GENOMIC DNA]</scope>
    <source>
        <strain evidence="1 2">Egypt</strain>
    </source>
</reference>
<gene>
    <name evidence="1" type="ORF">ECPE_LOCUS18540</name>
</gene>
<sequence length="77" mass="7992">MSPLIAIEQGYAPCCGPSTQLSFPDAANKLRNMPPTNVGKSGFPAGSTGVFKRKGSNLGQKIGWGATSLPTPKCLIE</sequence>
<dbReference type="Proteomes" id="UP000272942">
    <property type="component" value="Unassembled WGS sequence"/>
</dbReference>
<name>A0A183BH55_9TREM</name>
<evidence type="ECO:0000313" key="1">
    <source>
        <dbReference type="EMBL" id="VDP96565.1"/>
    </source>
</evidence>
<organism evidence="3">
    <name type="scientific">Echinostoma caproni</name>
    <dbReference type="NCBI Taxonomy" id="27848"/>
    <lineage>
        <taxon>Eukaryota</taxon>
        <taxon>Metazoa</taxon>
        <taxon>Spiralia</taxon>
        <taxon>Lophotrochozoa</taxon>
        <taxon>Platyhelminthes</taxon>
        <taxon>Trematoda</taxon>
        <taxon>Digenea</taxon>
        <taxon>Plagiorchiida</taxon>
        <taxon>Echinostomata</taxon>
        <taxon>Echinostomatoidea</taxon>
        <taxon>Echinostomatidae</taxon>
        <taxon>Echinostoma</taxon>
    </lineage>
</organism>
<dbReference type="EMBL" id="UZAN01080482">
    <property type="protein sequence ID" value="VDP96565.1"/>
    <property type="molecule type" value="Genomic_DNA"/>
</dbReference>
<evidence type="ECO:0000313" key="3">
    <source>
        <dbReference type="WBParaSite" id="ECPE_0001859001-mRNA-1"/>
    </source>
</evidence>
<dbReference type="WBParaSite" id="ECPE_0001859001-mRNA-1">
    <property type="protein sequence ID" value="ECPE_0001859001-mRNA-1"/>
    <property type="gene ID" value="ECPE_0001859001"/>
</dbReference>
<reference evidence="3" key="1">
    <citation type="submission" date="2016-06" db="UniProtKB">
        <authorList>
            <consortium name="WormBaseParasite"/>
        </authorList>
    </citation>
    <scope>IDENTIFICATION</scope>
</reference>
<accession>A0A183BH55</accession>
<protein>
    <submittedName>
        <fullName evidence="1 3">Uncharacterized protein</fullName>
    </submittedName>
</protein>
<keyword evidence="2" id="KW-1185">Reference proteome</keyword>
<proteinExistence type="predicted"/>